<dbReference type="Pfam" id="PF00459">
    <property type="entry name" value="Inositol_P"/>
    <property type="match status" value="1"/>
</dbReference>
<dbReference type="PANTHER" id="PTHR20854">
    <property type="entry name" value="INOSITOL MONOPHOSPHATASE"/>
    <property type="match status" value="1"/>
</dbReference>
<dbReference type="RefSeq" id="WP_088075847.1">
    <property type="nucleotide sequence ID" value="NZ_JAHQCR010000017.1"/>
</dbReference>
<evidence type="ECO:0000256" key="3">
    <source>
        <dbReference type="ARBA" id="ARBA00022723"/>
    </source>
</evidence>
<dbReference type="PROSITE" id="PS00629">
    <property type="entry name" value="IMP_1"/>
    <property type="match status" value="1"/>
</dbReference>
<sequence>MNDWNEIYNTSKEWILEAGDYIREKMKSSINVSSKANQNDLVTDVDKAVEEFFIEKLKDKYPTHRLMGEEGSAELISNLNGTVWILDPIDGTVNFVHQECFFAVSLGIYHEGVGMVGFIYDVMKDELFTALKGHGAYVNGKKLDTVSNVSLQESILSVNVGWILEDRRLEYFVKEARGFRSYGSAALEIAYVAAGRLEAYISFALHPWDIAGGAVILKEVGGIVSNYEGRELTYLNKDTFIAANPAIHELLMDKLHN</sequence>
<dbReference type="SUPFAM" id="SSF56655">
    <property type="entry name" value="Carbohydrate phosphatase"/>
    <property type="match status" value="1"/>
</dbReference>
<comment type="caution">
    <text evidence="6">The sequence shown here is derived from an EMBL/GenBank/DDBJ whole genome shotgun (WGS) entry which is preliminary data.</text>
</comment>
<keyword evidence="3" id="KW-0479">Metal-binding</keyword>
<evidence type="ECO:0000313" key="7">
    <source>
        <dbReference type="Proteomes" id="UP000790580"/>
    </source>
</evidence>
<dbReference type="Gene3D" id="3.40.190.80">
    <property type="match status" value="1"/>
</dbReference>
<evidence type="ECO:0000256" key="4">
    <source>
        <dbReference type="ARBA" id="ARBA00022801"/>
    </source>
</evidence>
<keyword evidence="7" id="KW-1185">Reference proteome</keyword>
<dbReference type="InterPro" id="IPR020583">
    <property type="entry name" value="Inositol_monoP_metal-BS"/>
</dbReference>
<organism evidence="6 7">
    <name type="scientific">Evansella alkalicola</name>
    <dbReference type="NCBI Taxonomy" id="745819"/>
    <lineage>
        <taxon>Bacteria</taxon>
        <taxon>Bacillati</taxon>
        <taxon>Bacillota</taxon>
        <taxon>Bacilli</taxon>
        <taxon>Bacillales</taxon>
        <taxon>Bacillaceae</taxon>
        <taxon>Evansella</taxon>
    </lineage>
</organism>
<reference evidence="6 7" key="1">
    <citation type="submission" date="2021-06" db="EMBL/GenBank/DDBJ databases">
        <title>Bacillus sp. RD4P76, an endophyte from a halophyte.</title>
        <authorList>
            <person name="Sun J.-Q."/>
        </authorList>
    </citation>
    <scope>NUCLEOTIDE SEQUENCE [LARGE SCALE GENOMIC DNA]</scope>
    <source>
        <strain evidence="6 7">JCM 17098</strain>
    </source>
</reference>
<accession>A0ABS6JTM6</accession>
<dbReference type="Gene3D" id="3.30.540.10">
    <property type="entry name" value="Fructose-1,6-Bisphosphatase, subunit A, domain 1"/>
    <property type="match status" value="1"/>
</dbReference>
<dbReference type="InterPro" id="IPR000760">
    <property type="entry name" value="Inositol_monophosphatase-like"/>
</dbReference>
<comment type="catalytic activity">
    <reaction evidence="1">
        <text>a myo-inositol phosphate + H2O = myo-inositol + phosphate</text>
        <dbReference type="Rhea" id="RHEA:24056"/>
        <dbReference type="ChEBI" id="CHEBI:15377"/>
        <dbReference type="ChEBI" id="CHEBI:17268"/>
        <dbReference type="ChEBI" id="CHEBI:43474"/>
        <dbReference type="ChEBI" id="CHEBI:84139"/>
        <dbReference type="EC" id="3.1.3.25"/>
    </reaction>
</comment>
<dbReference type="PRINTS" id="PR00377">
    <property type="entry name" value="IMPHPHTASES"/>
</dbReference>
<dbReference type="PROSITE" id="PS00630">
    <property type="entry name" value="IMP_2"/>
    <property type="match status" value="1"/>
</dbReference>
<dbReference type="InterPro" id="IPR020550">
    <property type="entry name" value="Inositol_monophosphatase_CS"/>
</dbReference>
<gene>
    <name evidence="6" type="ORF">KS407_03435</name>
</gene>
<keyword evidence="4" id="KW-0378">Hydrolase</keyword>
<evidence type="ECO:0000313" key="6">
    <source>
        <dbReference type="EMBL" id="MBU9720495.1"/>
    </source>
</evidence>
<dbReference type="Proteomes" id="UP000790580">
    <property type="component" value="Unassembled WGS sequence"/>
</dbReference>
<proteinExistence type="predicted"/>
<protein>
    <recommendedName>
        <fullName evidence="2">inositol-phosphate phosphatase</fullName>
        <ecNumber evidence="2">3.1.3.25</ecNumber>
    </recommendedName>
</protein>
<evidence type="ECO:0000256" key="2">
    <source>
        <dbReference type="ARBA" id="ARBA00013106"/>
    </source>
</evidence>
<dbReference type="EMBL" id="JAHQCR010000017">
    <property type="protein sequence ID" value="MBU9720495.1"/>
    <property type="molecule type" value="Genomic_DNA"/>
</dbReference>
<evidence type="ECO:0000256" key="5">
    <source>
        <dbReference type="ARBA" id="ARBA00022842"/>
    </source>
</evidence>
<dbReference type="PANTHER" id="PTHR20854:SF4">
    <property type="entry name" value="INOSITOL-1-MONOPHOSPHATASE-RELATED"/>
    <property type="match status" value="1"/>
</dbReference>
<dbReference type="CDD" id="cd01637">
    <property type="entry name" value="IMPase_like"/>
    <property type="match status" value="1"/>
</dbReference>
<dbReference type="EC" id="3.1.3.25" evidence="2"/>
<name>A0ABS6JTM6_9BACI</name>
<keyword evidence="5" id="KW-0460">Magnesium</keyword>
<evidence type="ECO:0000256" key="1">
    <source>
        <dbReference type="ARBA" id="ARBA00001033"/>
    </source>
</evidence>